<evidence type="ECO:0000256" key="1">
    <source>
        <dbReference type="ARBA" id="ARBA00004123"/>
    </source>
</evidence>
<accession>A0AA40K2T3</accession>
<feature type="compositionally biased region" description="Basic and acidic residues" evidence="7">
    <location>
        <begin position="845"/>
        <end position="860"/>
    </location>
</feature>
<keyword evidence="4" id="KW-0234">DNA repair</keyword>
<feature type="domain" description="Rad4 beta-hairpin" evidence="8">
    <location>
        <begin position="551"/>
        <end position="608"/>
    </location>
</feature>
<dbReference type="InterPro" id="IPR036985">
    <property type="entry name" value="Transglutaminase-like_sf"/>
</dbReference>
<evidence type="ECO:0000256" key="7">
    <source>
        <dbReference type="SAM" id="MobiDB-lite"/>
    </source>
</evidence>
<keyword evidence="12" id="KW-1185">Reference proteome</keyword>
<dbReference type="SUPFAM" id="SSF54001">
    <property type="entry name" value="Cysteine proteinases"/>
    <property type="match status" value="1"/>
</dbReference>
<dbReference type="InterPro" id="IPR018327">
    <property type="entry name" value="BHD_2"/>
</dbReference>
<feature type="region of interest" description="Disordered" evidence="7">
    <location>
        <begin position="1"/>
        <end position="122"/>
    </location>
</feature>
<comment type="caution">
    <text evidence="11">The sequence shown here is derived from an EMBL/GenBank/DDBJ whole genome shotgun (WGS) entry which is preliminary data.</text>
</comment>
<comment type="similarity">
    <text evidence="2">Belongs to the XPC family.</text>
</comment>
<dbReference type="EMBL" id="JAUKUD010000005">
    <property type="protein sequence ID" value="KAK0743745.1"/>
    <property type="molecule type" value="Genomic_DNA"/>
</dbReference>
<dbReference type="InterPro" id="IPR038765">
    <property type="entry name" value="Papain-like_cys_pep_sf"/>
</dbReference>
<dbReference type="GO" id="GO:0000111">
    <property type="term" value="C:nucleotide-excision repair factor 2 complex"/>
    <property type="evidence" value="ECO:0007669"/>
    <property type="project" value="TreeGrafter"/>
</dbReference>
<dbReference type="SMART" id="SM01031">
    <property type="entry name" value="BHD_2"/>
    <property type="match status" value="1"/>
</dbReference>
<dbReference type="AlphaFoldDB" id="A0AA40K2T3"/>
<dbReference type="Pfam" id="PF10403">
    <property type="entry name" value="BHD_1"/>
    <property type="match status" value="1"/>
</dbReference>
<name>A0AA40K2T3_9PEZI</name>
<dbReference type="Gene3D" id="3.30.70.2460">
    <property type="entry name" value="Rad4, beta-hairpin domain BHD3"/>
    <property type="match status" value="1"/>
</dbReference>
<feature type="compositionally biased region" description="Pro residues" evidence="7">
    <location>
        <begin position="397"/>
        <end position="409"/>
    </location>
</feature>
<evidence type="ECO:0008006" key="13">
    <source>
        <dbReference type="Google" id="ProtNLM"/>
    </source>
</evidence>
<dbReference type="GO" id="GO:0005737">
    <property type="term" value="C:cytoplasm"/>
    <property type="evidence" value="ECO:0007669"/>
    <property type="project" value="TreeGrafter"/>
</dbReference>
<evidence type="ECO:0000256" key="2">
    <source>
        <dbReference type="ARBA" id="ARBA00009525"/>
    </source>
</evidence>
<evidence type="ECO:0000313" key="11">
    <source>
        <dbReference type="EMBL" id="KAK0743745.1"/>
    </source>
</evidence>
<dbReference type="InterPro" id="IPR018326">
    <property type="entry name" value="Rad4_beta-hairpin_dom1"/>
</dbReference>
<organism evidence="11 12">
    <name type="scientific">Schizothecium vesticola</name>
    <dbReference type="NCBI Taxonomy" id="314040"/>
    <lineage>
        <taxon>Eukaryota</taxon>
        <taxon>Fungi</taxon>
        <taxon>Dikarya</taxon>
        <taxon>Ascomycota</taxon>
        <taxon>Pezizomycotina</taxon>
        <taxon>Sordariomycetes</taxon>
        <taxon>Sordariomycetidae</taxon>
        <taxon>Sordariales</taxon>
        <taxon>Schizotheciaceae</taxon>
        <taxon>Schizothecium</taxon>
    </lineage>
</organism>
<dbReference type="Gene3D" id="2.20.20.110">
    <property type="entry name" value="Rad4, beta-hairpin domain BHD1"/>
    <property type="match status" value="1"/>
</dbReference>
<dbReference type="Gene3D" id="3.90.260.10">
    <property type="entry name" value="Transglutaminase-like"/>
    <property type="match status" value="1"/>
</dbReference>
<evidence type="ECO:0000313" key="12">
    <source>
        <dbReference type="Proteomes" id="UP001172155"/>
    </source>
</evidence>
<feature type="domain" description="Rad4 beta-hairpin" evidence="9">
    <location>
        <begin position="610"/>
        <end position="687"/>
    </location>
</feature>
<proteinExistence type="inferred from homology"/>
<dbReference type="Proteomes" id="UP001172155">
    <property type="component" value="Unassembled WGS sequence"/>
</dbReference>
<dbReference type="GO" id="GO:0003697">
    <property type="term" value="F:single-stranded DNA binding"/>
    <property type="evidence" value="ECO:0007669"/>
    <property type="project" value="TreeGrafter"/>
</dbReference>
<protein>
    <recommendedName>
        <fullName evidence="13">Rad4-domain-containing protein</fullName>
    </recommendedName>
</protein>
<dbReference type="InterPro" id="IPR004583">
    <property type="entry name" value="DNA_repair_Rad4"/>
</dbReference>
<reference evidence="11" key="1">
    <citation type="submission" date="2023-06" db="EMBL/GenBank/DDBJ databases">
        <title>Genome-scale phylogeny and comparative genomics of the fungal order Sordariales.</title>
        <authorList>
            <consortium name="Lawrence Berkeley National Laboratory"/>
            <person name="Hensen N."/>
            <person name="Bonometti L."/>
            <person name="Westerberg I."/>
            <person name="Brannstrom I.O."/>
            <person name="Guillou S."/>
            <person name="Cros-Aarteil S."/>
            <person name="Calhoun S."/>
            <person name="Haridas S."/>
            <person name="Kuo A."/>
            <person name="Mondo S."/>
            <person name="Pangilinan J."/>
            <person name="Riley R."/>
            <person name="LaButti K."/>
            <person name="Andreopoulos B."/>
            <person name="Lipzen A."/>
            <person name="Chen C."/>
            <person name="Yanf M."/>
            <person name="Daum C."/>
            <person name="Ng V."/>
            <person name="Clum A."/>
            <person name="Steindorff A."/>
            <person name="Ohm R."/>
            <person name="Martin F."/>
            <person name="Silar P."/>
            <person name="Natvig D."/>
            <person name="Lalanne C."/>
            <person name="Gautier V."/>
            <person name="Ament-velasquez S.L."/>
            <person name="Kruys A."/>
            <person name="Hutchinson M.I."/>
            <person name="Powell A.J."/>
            <person name="Barry K."/>
            <person name="Miller A.N."/>
            <person name="Grigoriev I.V."/>
            <person name="Debuchy R."/>
            <person name="Gladieux P."/>
            <person name="Thoren M.H."/>
            <person name="Johannesson H."/>
        </authorList>
    </citation>
    <scope>NUCLEOTIDE SEQUENCE</scope>
    <source>
        <strain evidence="11">SMH3187-1</strain>
    </source>
</reference>
<dbReference type="GO" id="GO:0071942">
    <property type="term" value="C:XPC complex"/>
    <property type="evidence" value="ECO:0007669"/>
    <property type="project" value="TreeGrafter"/>
</dbReference>
<feature type="compositionally biased region" description="Acidic residues" evidence="7">
    <location>
        <begin position="84"/>
        <end position="99"/>
    </location>
</feature>
<evidence type="ECO:0000256" key="5">
    <source>
        <dbReference type="ARBA" id="ARBA00023242"/>
    </source>
</evidence>
<feature type="compositionally biased region" description="Acidic residues" evidence="7">
    <location>
        <begin position="649"/>
        <end position="661"/>
    </location>
</feature>
<dbReference type="GO" id="GO:0006289">
    <property type="term" value="P:nucleotide-excision repair"/>
    <property type="evidence" value="ECO:0007669"/>
    <property type="project" value="InterPro"/>
</dbReference>
<evidence type="ECO:0000259" key="9">
    <source>
        <dbReference type="SMART" id="SM01031"/>
    </source>
</evidence>
<keyword evidence="3" id="KW-0227">DNA damage</keyword>
<comment type="subcellular location">
    <subcellularLocation>
        <location evidence="1">Nucleus</location>
    </subcellularLocation>
</comment>
<feature type="coiled-coil region" evidence="6">
    <location>
        <begin position="764"/>
        <end position="791"/>
    </location>
</feature>
<dbReference type="Pfam" id="PF10405">
    <property type="entry name" value="BHD_3"/>
    <property type="match status" value="1"/>
</dbReference>
<evidence type="ECO:0000259" key="8">
    <source>
        <dbReference type="SMART" id="SM01030"/>
    </source>
</evidence>
<feature type="region of interest" description="Disordered" evidence="7">
    <location>
        <begin position="810"/>
        <end position="883"/>
    </location>
</feature>
<feature type="domain" description="Rad4 beta-hairpin" evidence="10">
    <location>
        <begin position="694"/>
        <end position="768"/>
    </location>
</feature>
<dbReference type="GO" id="GO:0003684">
    <property type="term" value="F:damaged DNA binding"/>
    <property type="evidence" value="ECO:0007669"/>
    <property type="project" value="InterPro"/>
</dbReference>
<dbReference type="SMART" id="SM01030">
    <property type="entry name" value="BHD_1"/>
    <property type="match status" value="1"/>
</dbReference>
<feature type="region of interest" description="Disordered" evidence="7">
    <location>
        <begin position="632"/>
        <end position="665"/>
    </location>
</feature>
<dbReference type="InterPro" id="IPR018325">
    <property type="entry name" value="Rad4/PNGase_transGLS-fold"/>
</dbReference>
<dbReference type="Pfam" id="PF10404">
    <property type="entry name" value="BHD_2"/>
    <property type="match status" value="1"/>
</dbReference>
<feature type="compositionally biased region" description="Acidic residues" evidence="7">
    <location>
        <begin position="111"/>
        <end position="122"/>
    </location>
</feature>
<evidence type="ECO:0000256" key="3">
    <source>
        <dbReference type="ARBA" id="ARBA00022763"/>
    </source>
</evidence>
<evidence type="ECO:0000256" key="6">
    <source>
        <dbReference type="SAM" id="Coils"/>
    </source>
</evidence>
<dbReference type="InterPro" id="IPR042488">
    <property type="entry name" value="Rad4_BHD3_sf"/>
</dbReference>
<keyword evidence="5" id="KW-0539">Nucleus</keyword>
<gene>
    <name evidence="11" type="ORF">B0T18DRAFT_415817</name>
</gene>
<dbReference type="InterPro" id="IPR018328">
    <property type="entry name" value="Rad4_beta-hairpin_dom3"/>
</dbReference>
<dbReference type="Pfam" id="PF03835">
    <property type="entry name" value="Rad4"/>
    <property type="match status" value="1"/>
</dbReference>
<sequence length="901" mass="100084">MVGQKRSASGAPKRVTRAAAASRNALVPEVVRDLLSEVTAESSTRSQDTSERTPKRRKRPGERPPPRSPPKSAPKTIPKSASKDDDDNEDDDKDVEFEDVPAPIIQTITREDDEDDDDDDDDIEFEDVEIGTSGPSSAVPASENVKELSLNLTVQKEAMTSRRAVERRRKAISREEKERRANIHKMHIICLLSHVERRNWWCNDTKVQATLKPLLTAKTVGLLNPRPSLNQFGKTESLKTGLTEASNAFRAKFRITERGLRRALWPEDEEQLKDYKLPDDAETTHDKGDFIEAAKTLEGSRDVGAQLFCALLRSVGLQTRLVCSLQPLPCAPGAPTRPKPGKAGATPRKLSTMEIYAASMAKYETLSPPPLAPGAIPSIRHRLGGASLMSYRTPLRATPPPPQPPPPTPKRIRDESPYPIYWVEVLNVAHQSWHPVDPLVTRTQWRPHALEPPASDRENNMSYVVAFESDSSARDVTRRYVKAFNAKTKRARIDGVSLPSASRTLAAPADGAHPAMTDGERWWRLALRRYRRRPRTDLDRIEEAQLIADEAREPMPRGVADFKDHPVYALERHLRRHEVLVPGAEPSGTVAAGSKAPLERIYRRRDVRIARSRERWYRLGRVVKPGEEAVRILPKPQRRKPRFGGSRDDDFDDAEEEDDDGGGLFGKAEAMGTPIYMYEQTEVYQPPPVVNGRVPRNRFGNLDVYVPSMVPSGGAYVPHERAAWAAFALGVDYAPALTGFEFKGRQGTAVIKGAVVPRECEEGVKAVIEALADLEAEAEEERRRNQALRTWSRFLKGLRIRERVYAGVKDGEEDEGGNDGGGFVQDEGGGFVQEHGPGEGGGFVADERAVDVKDKGKDVALDDEDDEDDEDAFMDNASSAASEVYYMADGDEEEGGGFMVE</sequence>
<feature type="region of interest" description="Disordered" evidence="7">
    <location>
        <begin position="392"/>
        <end position="413"/>
    </location>
</feature>
<dbReference type="PANTHER" id="PTHR12135">
    <property type="entry name" value="DNA REPAIR PROTEIN XP-C / RAD4"/>
    <property type="match status" value="1"/>
</dbReference>
<evidence type="ECO:0000256" key="4">
    <source>
        <dbReference type="ARBA" id="ARBA00023204"/>
    </source>
</evidence>
<keyword evidence="6" id="KW-0175">Coiled coil</keyword>
<dbReference type="GO" id="GO:0006298">
    <property type="term" value="P:mismatch repair"/>
    <property type="evidence" value="ECO:0007669"/>
    <property type="project" value="TreeGrafter"/>
</dbReference>
<feature type="compositionally biased region" description="Gly residues" evidence="7">
    <location>
        <begin position="818"/>
        <end position="831"/>
    </location>
</feature>
<feature type="compositionally biased region" description="Acidic residues" evidence="7">
    <location>
        <begin position="861"/>
        <end position="873"/>
    </location>
</feature>
<evidence type="ECO:0000259" key="10">
    <source>
        <dbReference type="SMART" id="SM01032"/>
    </source>
</evidence>
<dbReference type="PANTHER" id="PTHR12135:SF0">
    <property type="entry name" value="DNA REPAIR PROTEIN COMPLEMENTING XP-C CELLS"/>
    <property type="match status" value="1"/>
</dbReference>
<dbReference type="SMART" id="SM01032">
    <property type="entry name" value="BHD_3"/>
    <property type="match status" value="1"/>
</dbReference>